<proteinExistence type="predicted"/>
<keyword evidence="1" id="KW-0812">Transmembrane</keyword>
<evidence type="ECO:0000256" key="1">
    <source>
        <dbReference type="SAM" id="Phobius"/>
    </source>
</evidence>
<keyword evidence="1" id="KW-1133">Transmembrane helix</keyword>
<gene>
    <name evidence="3" type="ORF">SCHPADRAFT_423891</name>
</gene>
<keyword evidence="4" id="KW-1185">Reference proteome</keyword>
<feature type="transmembrane region" description="Helical" evidence="1">
    <location>
        <begin position="183"/>
        <end position="204"/>
    </location>
</feature>
<keyword evidence="1" id="KW-0472">Membrane</keyword>
<evidence type="ECO:0000313" key="4">
    <source>
        <dbReference type="Proteomes" id="UP000053477"/>
    </source>
</evidence>
<dbReference type="AlphaFoldDB" id="A0A0H2RJY9"/>
<evidence type="ECO:0000313" key="3">
    <source>
        <dbReference type="EMBL" id="KLO12315.1"/>
    </source>
</evidence>
<dbReference type="OrthoDB" id="3350812at2759"/>
<protein>
    <recommendedName>
        <fullName evidence="2">DUF6533 domain-containing protein</fullName>
    </recommendedName>
</protein>
<name>A0A0H2RJY9_9AGAM</name>
<evidence type="ECO:0000259" key="2">
    <source>
        <dbReference type="Pfam" id="PF20151"/>
    </source>
</evidence>
<feature type="transmembrane region" description="Helical" evidence="1">
    <location>
        <begin position="93"/>
        <end position="112"/>
    </location>
</feature>
<feature type="domain" description="DUF6533" evidence="2">
    <location>
        <begin position="2"/>
        <end position="38"/>
    </location>
</feature>
<reference evidence="3 4" key="1">
    <citation type="submission" date="2015-04" db="EMBL/GenBank/DDBJ databases">
        <title>Complete genome sequence of Schizopora paradoxa KUC8140, a cosmopolitan wood degrader in East Asia.</title>
        <authorList>
            <consortium name="DOE Joint Genome Institute"/>
            <person name="Min B."/>
            <person name="Park H."/>
            <person name="Jang Y."/>
            <person name="Kim J.-J."/>
            <person name="Kim K.H."/>
            <person name="Pangilinan J."/>
            <person name="Lipzen A."/>
            <person name="Riley R."/>
            <person name="Grigoriev I.V."/>
            <person name="Spatafora J.W."/>
            <person name="Choi I.-G."/>
        </authorList>
    </citation>
    <scope>NUCLEOTIDE SEQUENCE [LARGE SCALE GENOMIC DNA]</scope>
    <source>
        <strain evidence="3 4">KUC8140</strain>
    </source>
</reference>
<feature type="transmembrane region" description="Helical" evidence="1">
    <location>
        <begin position="143"/>
        <end position="162"/>
    </location>
</feature>
<dbReference type="InParanoid" id="A0A0H2RJY9"/>
<dbReference type="InterPro" id="IPR045340">
    <property type="entry name" value="DUF6533"/>
</dbReference>
<dbReference type="EMBL" id="KQ085980">
    <property type="protein sequence ID" value="KLO12315.1"/>
    <property type="molecule type" value="Genomic_DNA"/>
</dbReference>
<dbReference type="Pfam" id="PF20151">
    <property type="entry name" value="DUF6533"/>
    <property type="match status" value="1"/>
</dbReference>
<organism evidence="3 4">
    <name type="scientific">Schizopora paradoxa</name>
    <dbReference type="NCBI Taxonomy" id="27342"/>
    <lineage>
        <taxon>Eukaryota</taxon>
        <taxon>Fungi</taxon>
        <taxon>Dikarya</taxon>
        <taxon>Basidiomycota</taxon>
        <taxon>Agaricomycotina</taxon>
        <taxon>Agaricomycetes</taxon>
        <taxon>Hymenochaetales</taxon>
        <taxon>Schizoporaceae</taxon>
        <taxon>Schizopora</taxon>
    </lineage>
</organism>
<sequence>MFVYDYILTLPDEIEYIWPWEWRTGKILYVATKYLAFVDAGLFLTFWFNLKLTARGCSQIFNAGTWFLSAGAIIAQWILCMRTYAIWGKSKKILVPLLIIVLGAQIGGIYAANTLTKSLEWSLSPFPTISRCYINVTRENLMFVVYILTIVNESLILTLTIWKGVSQWRSSRSPLIKTLYRDGVLYFFVVFAASLLNLSMTIAAPRINQPLIEFLLPEFQRVMHSVCTSHIILNLRKASAGDSGLGVDGPTGAKAYISTLKFGFGRAMRRKQDTSKTLTNVEGDFDFAGSTTVKTDNWASETYEDTGTYAMTESP</sequence>
<accession>A0A0H2RJY9</accession>
<feature type="transmembrane region" description="Helical" evidence="1">
    <location>
        <begin position="60"/>
        <end position="81"/>
    </location>
</feature>
<dbReference type="Proteomes" id="UP000053477">
    <property type="component" value="Unassembled WGS sequence"/>
</dbReference>
<feature type="transmembrane region" description="Helical" evidence="1">
    <location>
        <begin position="27"/>
        <end position="48"/>
    </location>
</feature>